<accession>A0A4Z1FEU6</accession>
<feature type="transmembrane region" description="Helical" evidence="10">
    <location>
        <begin position="242"/>
        <end position="260"/>
    </location>
</feature>
<evidence type="ECO:0000256" key="6">
    <source>
        <dbReference type="ARBA" id="ARBA00022837"/>
    </source>
</evidence>
<evidence type="ECO:0000256" key="2">
    <source>
        <dbReference type="ARBA" id="ARBA00008170"/>
    </source>
</evidence>
<dbReference type="OrthoDB" id="1699231at2759"/>
<comment type="subcellular location">
    <subcellularLocation>
        <location evidence="1">Endomembrane system</location>
        <topology evidence="1">Multi-pass membrane protein</topology>
    </subcellularLocation>
    <subcellularLocation>
        <location evidence="10">Vacuole membrane</location>
    </subcellularLocation>
</comment>
<dbReference type="FunFam" id="1.20.1420.30:FF:000027">
    <property type="entry name" value="Vacuolar calcium ion transporter"/>
    <property type="match status" value="1"/>
</dbReference>
<keyword evidence="14" id="KW-1185">Reference proteome</keyword>
<feature type="transmembrane region" description="Helical" evidence="10">
    <location>
        <begin position="460"/>
        <end position="480"/>
    </location>
</feature>
<keyword evidence="6 10" id="KW-0106">Calcium</keyword>
<evidence type="ECO:0000256" key="5">
    <source>
        <dbReference type="ARBA" id="ARBA00022692"/>
    </source>
</evidence>
<name>A0A4Z1FEU6_9HELO</name>
<evidence type="ECO:0000256" key="9">
    <source>
        <dbReference type="ARBA" id="ARBA00023136"/>
    </source>
</evidence>
<gene>
    <name evidence="13" type="ORF">BTUL_0002g01600</name>
</gene>
<keyword evidence="9 10" id="KW-0472">Membrane</keyword>
<evidence type="ECO:0000313" key="13">
    <source>
        <dbReference type="EMBL" id="TGO19911.1"/>
    </source>
</evidence>
<keyword evidence="10" id="KW-0926">Vacuole</keyword>
<dbReference type="Proteomes" id="UP000297777">
    <property type="component" value="Unassembled WGS sequence"/>
</dbReference>
<dbReference type="GO" id="GO:0000329">
    <property type="term" value="C:fungal-type vacuole membrane"/>
    <property type="evidence" value="ECO:0007669"/>
    <property type="project" value="TreeGrafter"/>
</dbReference>
<dbReference type="InterPro" id="IPR004837">
    <property type="entry name" value="NaCa_Exmemb"/>
</dbReference>
<comment type="function">
    <text evidence="10">Has a role in promoting intracellular calcium ion sequestration via the exchange of calcium ions for hydrogen ions across the vacuolar membrane. Involved also in manganese ion homeostasis via its uptake into the vacuole.</text>
</comment>
<feature type="transmembrane region" description="Helical" evidence="10">
    <location>
        <begin position="138"/>
        <end position="157"/>
    </location>
</feature>
<dbReference type="InterPro" id="IPR044880">
    <property type="entry name" value="NCX_ion-bd_dom_sf"/>
</dbReference>
<evidence type="ECO:0000259" key="12">
    <source>
        <dbReference type="Pfam" id="PF01699"/>
    </source>
</evidence>
<comment type="similarity">
    <text evidence="2 10">Belongs to the Ca(2+):cation antiporter (CaCA) (TC 2.A.19) family.</text>
</comment>
<dbReference type="InterPro" id="IPR004798">
    <property type="entry name" value="CAX-like"/>
</dbReference>
<feature type="transmembrane region" description="Helical" evidence="10">
    <location>
        <begin position="198"/>
        <end position="221"/>
    </location>
</feature>
<keyword evidence="4 10" id="KW-0109">Calcium transport</keyword>
<organism evidence="13 14">
    <name type="scientific">Botrytis tulipae</name>
    <dbReference type="NCBI Taxonomy" id="87230"/>
    <lineage>
        <taxon>Eukaryota</taxon>
        <taxon>Fungi</taxon>
        <taxon>Dikarya</taxon>
        <taxon>Ascomycota</taxon>
        <taxon>Pezizomycotina</taxon>
        <taxon>Leotiomycetes</taxon>
        <taxon>Helotiales</taxon>
        <taxon>Sclerotiniaceae</taxon>
        <taxon>Botrytis</taxon>
    </lineage>
</organism>
<dbReference type="Gene3D" id="1.20.1420.30">
    <property type="entry name" value="NCX, central ion-binding region"/>
    <property type="match status" value="2"/>
</dbReference>
<keyword evidence="7 10" id="KW-1133">Transmembrane helix</keyword>
<evidence type="ECO:0000256" key="10">
    <source>
        <dbReference type="RuleBase" id="RU365028"/>
    </source>
</evidence>
<evidence type="ECO:0000256" key="8">
    <source>
        <dbReference type="ARBA" id="ARBA00023065"/>
    </source>
</evidence>
<evidence type="ECO:0000256" key="1">
    <source>
        <dbReference type="ARBA" id="ARBA00004127"/>
    </source>
</evidence>
<comment type="caution">
    <text evidence="10">Lacks conserved residue(s) required for the propagation of feature annotation.</text>
</comment>
<proteinExistence type="inferred from homology"/>
<feature type="transmembrane region" description="Helical" evidence="10">
    <location>
        <begin position="280"/>
        <end position="298"/>
    </location>
</feature>
<keyword evidence="10" id="KW-0050">Antiport</keyword>
<dbReference type="GO" id="GO:0006874">
    <property type="term" value="P:intracellular calcium ion homeostasis"/>
    <property type="evidence" value="ECO:0007669"/>
    <property type="project" value="TreeGrafter"/>
</dbReference>
<feature type="domain" description="Sodium/calcium exchanger membrane region" evidence="12">
    <location>
        <begin position="137"/>
        <end position="300"/>
    </location>
</feature>
<protein>
    <recommendedName>
        <fullName evidence="10">Vacuolar calcium ion transporter</fullName>
    </recommendedName>
</protein>
<dbReference type="FunFam" id="1.20.1420.30:FF:000026">
    <property type="entry name" value="Vacuolar calcium ion transporter"/>
    <property type="match status" value="1"/>
</dbReference>
<dbReference type="PANTHER" id="PTHR31503:SF14">
    <property type="entry name" value="VACUOLAR CALCIUM ION TRANSPORTER"/>
    <property type="match status" value="1"/>
</dbReference>
<dbReference type="GO" id="GO:0012505">
    <property type="term" value="C:endomembrane system"/>
    <property type="evidence" value="ECO:0007669"/>
    <property type="project" value="UniProtKB-SubCell"/>
</dbReference>
<feature type="transmembrane region" description="Helical" evidence="10">
    <location>
        <begin position="404"/>
        <end position="426"/>
    </location>
</feature>
<evidence type="ECO:0000256" key="3">
    <source>
        <dbReference type="ARBA" id="ARBA00022448"/>
    </source>
</evidence>
<feature type="transmembrane region" description="Helical" evidence="10">
    <location>
        <begin position="432"/>
        <end position="453"/>
    </location>
</feature>
<keyword evidence="5 10" id="KW-0812">Transmembrane</keyword>
<feature type="domain" description="Sodium/calcium exchanger membrane region" evidence="12">
    <location>
        <begin position="337"/>
        <end position="478"/>
    </location>
</feature>
<dbReference type="AlphaFoldDB" id="A0A4Z1FEU6"/>
<keyword evidence="8 10" id="KW-0406">Ion transport</keyword>
<evidence type="ECO:0000313" key="14">
    <source>
        <dbReference type="Proteomes" id="UP000297777"/>
    </source>
</evidence>
<evidence type="ECO:0000256" key="7">
    <source>
        <dbReference type="ARBA" id="ARBA00022989"/>
    </source>
</evidence>
<comment type="caution">
    <text evidence="13">The sequence shown here is derived from an EMBL/GenBank/DDBJ whole genome shotgun (WGS) entry which is preliminary data.</text>
</comment>
<dbReference type="InterPro" id="IPR004713">
    <property type="entry name" value="CaH_exchang"/>
</dbReference>
<sequence length="505" mass="55391">MPRTERPAHRRKHHTTSHSTAPKEDIEMSSPPQVHGRGHGHVAEVSVETSTGRSTTAHHNLSETLHHMLPTHRVNHKGYKVTKGIQPDGESGRRGIHPFHFFKICWTSTSDASRLVNILWPVVPAALAVRYARGDLHLVVFILNYIAMVPCANLIGFAGQELARKLPKVFGILLETTLGSIVEMILFIVLLTRDEYGVIQAAILGSMLATLLLCLGMCFFVGGLTRDEQVFDEAVSEVGSGLLLTAGLGLIIPSAFATALSLKTSAELTPEVITEKVLNISRITSVLLIIAYATYVFFQMRTHHSIYDAILEADEQKDEDRHRDLQKDKLTLTECVIALAISIALVTLIAISLVEQIPTIVKEHDISDAFMGLILVPLVEKAAEHLSAVDEAYDNQMNFALSHVLGATIQTALFNGPLVVIISWGLNKGLDLNFEMFDIVVLILAILVVGNFLRDQKSNYLEGALCVIVYIIIAVAAFFYPNPPEEHAAEGEATSAAIEAVRRLL</sequence>
<keyword evidence="3 10" id="KW-0813">Transport</keyword>
<feature type="transmembrane region" description="Helical" evidence="10">
    <location>
        <begin position="330"/>
        <end position="354"/>
    </location>
</feature>
<reference evidence="13 14" key="1">
    <citation type="submission" date="2017-12" db="EMBL/GenBank/DDBJ databases">
        <title>Comparative genomics of Botrytis spp.</title>
        <authorList>
            <person name="Valero-Jimenez C.A."/>
            <person name="Tapia P."/>
            <person name="Veloso J."/>
            <person name="Silva-Moreno E."/>
            <person name="Staats M."/>
            <person name="Valdes J.H."/>
            <person name="Van Kan J.A.L."/>
        </authorList>
    </citation>
    <scope>NUCLEOTIDE SEQUENCE [LARGE SCALE GENOMIC DNA]</scope>
    <source>
        <strain evidence="13 14">Bt9001</strain>
    </source>
</reference>
<feature type="transmembrane region" description="Helical" evidence="10">
    <location>
        <begin position="169"/>
        <end position="192"/>
    </location>
</feature>
<dbReference type="EMBL" id="PQXH01000002">
    <property type="protein sequence ID" value="TGO19911.1"/>
    <property type="molecule type" value="Genomic_DNA"/>
</dbReference>
<dbReference type="GO" id="GO:0015369">
    <property type="term" value="F:calcium:proton antiporter activity"/>
    <property type="evidence" value="ECO:0007669"/>
    <property type="project" value="UniProtKB-UniRule"/>
</dbReference>
<evidence type="ECO:0000256" key="4">
    <source>
        <dbReference type="ARBA" id="ARBA00022568"/>
    </source>
</evidence>
<dbReference type="NCBIfam" id="TIGR00378">
    <property type="entry name" value="cax"/>
    <property type="match status" value="1"/>
</dbReference>
<dbReference type="Pfam" id="PF01699">
    <property type="entry name" value="Na_Ca_ex"/>
    <property type="match status" value="2"/>
</dbReference>
<feature type="region of interest" description="Disordered" evidence="11">
    <location>
        <begin position="1"/>
        <end position="42"/>
    </location>
</feature>
<dbReference type="PANTHER" id="PTHR31503">
    <property type="entry name" value="VACUOLAR CALCIUM ION TRANSPORTER"/>
    <property type="match status" value="1"/>
</dbReference>
<evidence type="ECO:0000256" key="11">
    <source>
        <dbReference type="SAM" id="MobiDB-lite"/>
    </source>
</evidence>